<feature type="transmembrane region" description="Helical" evidence="7">
    <location>
        <begin position="122"/>
        <end position="140"/>
    </location>
</feature>
<dbReference type="InterPro" id="IPR050448">
    <property type="entry name" value="OpgB/LTA_synthase_biosynth"/>
</dbReference>
<evidence type="ECO:0000256" key="5">
    <source>
        <dbReference type="ARBA" id="ARBA00022989"/>
    </source>
</evidence>
<dbReference type="EMBL" id="JAJEPR010000004">
    <property type="protein sequence ID" value="MCC2188821.1"/>
    <property type="molecule type" value="Genomic_DNA"/>
</dbReference>
<evidence type="ECO:0000256" key="1">
    <source>
        <dbReference type="ARBA" id="ARBA00004651"/>
    </source>
</evidence>
<evidence type="ECO:0000313" key="9">
    <source>
        <dbReference type="EMBL" id="MCC2188821.1"/>
    </source>
</evidence>
<keyword evidence="6 7" id="KW-0472">Membrane</keyword>
<dbReference type="InterPro" id="IPR000917">
    <property type="entry name" value="Sulfatase_N"/>
</dbReference>
<dbReference type="Pfam" id="PF00884">
    <property type="entry name" value="Sulfatase"/>
    <property type="match status" value="1"/>
</dbReference>
<feature type="transmembrane region" description="Helical" evidence="7">
    <location>
        <begin position="95"/>
        <end position="115"/>
    </location>
</feature>
<comment type="caution">
    <text evidence="9">The sequence shown here is derived from an EMBL/GenBank/DDBJ whole genome shotgun (WGS) entry which is preliminary data.</text>
</comment>
<comment type="subcellular location">
    <subcellularLocation>
        <location evidence="1">Cell membrane</location>
        <topology evidence="1">Multi-pass membrane protein</topology>
    </subcellularLocation>
</comment>
<comment type="pathway">
    <text evidence="2">Cell wall biogenesis; lipoteichoic acid biosynthesis.</text>
</comment>
<reference evidence="9 10" key="1">
    <citation type="submission" date="2021-10" db="EMBL/GenBank/DDBJ databases">
        <title>Anaerobic single-cell dispensing facilitates the cultivation of human gut bacteria.</title>
        <authorList>
            <person name="Afrizal A."/>
        </authorList>
    </citation>
    <scope>NUCLEOTIDE SEQUENCE [LARGE SCALE GENOMIC DNA]</scope>
    <source>
        <strain evidence="9 10">CLA-AA-H277</strain>
    </source>
</reference>
<gene>
    <name evidence="9" type="ORF">LKD71_03115</name>
</gene>
<keyword evidence="3" id="KW-1003">Cell membrane</keyword>
<feature type="transmembrane region" description="Helical" evidence="7">
    <location>
        <begin position="169"/>
        <end position="187"/>
    </location>
</feature>
<protein>
    <submittedName>
        <fullName evidence="9">LTA synthase family protein</fullName>
    </submittedName>
</protein>
<dbReference type="AlphaFoldDB" id="A0AAE3DQQ8"/>
<dbReference type="Proteomes" id="UP001197875">
    <property type="component" value="Unassembled WGS sequence"/>
</dbReference>
<dbReference type="InterPro" id="IPR017850">
    <property type="entry name" value="Alkaline_phosphatase_core_sf"/>
</dbReference>
<evidence type="ECO:0000259" key="8">
    <source>
        <dbReference type="Pfam" id="PF00884"/>
    </source>
</evidence>
<dbReference type="RefSeq" id="WP_227614306.1">
    <property type="nucleotide sequence ID" value="NZ_JAJEPR010000004.1"/>
</dbReference>
<dbReference type="PANTHER" id="PTHR47371">
    <property type="entry name" value="LIPOTEICHOIC ACID SYNTHASE"/>
    <property type="match status" value="1"/>
</dbReference>
<evidence type="ECO:0000256" key="4">
    <source>
        <dbReference type="ARBA" id="ARBA00022692"/>
    </source>
</evidence>
<dbReference type="GO" id="GO:0005886">
    <property type="term" value="C:plasma membrane"/>
    <property type="evidence" value="ECO:0007669"/>
    <property type="project" value="UniProtKB-SubCell"/>
</dbReference>
<evidence type="ECO:0000256" key="2">
    <source>
        <dbReference type="ARBA" id="ARBA00004936"/>
    </source>
</evidence>
<keyword evidence="10" id="KW-1185">Reference proteome</keyword>
<feature type="domain" description="Sulfatase N-terminal" evidence="8">
    <location>
        <begin position="295"/>
        <end position="593"/>
    </location>
</feature>
<sequence>MNKIFDYSKARIAAAGVVAAILLILTGLAVKADGLTVWKLALGILISLLLGGSLLIRKEIRFPKWVSALLIPLLPILTLCLTECFTHVPQDLTPAIFFLNYLAYLILCLAGITVFGSTRGGLTFGTLVPMIFGLVNYYVVSFRSSPVVPWDFYSLGTAASVADNYNLDVPFRLLFVIFGFVAVIFLGRRTSLKFQKKQWKIRLVSVVVSIGLVFGYVQAVKTDEVGELAGLDTTLFTPNVLYRNNGLIAAFVSNLKFMDVEKPAGYSVSAAEELAESVETEENTATVTKATKESPNIIVIMNEAFSDLDIYGDFETSEDYMPFIHSLKESKEAEVGKLYVSVKGGNTANTEFEFLTGNSMGFLPAGSVPYQQYIKQEQPSLASHLGALGYVTSALHPYRAAGWCRDKVYPWLGFDNTYFQNDFENATKLRGYVDDESAFAKLKELYQERQGESPLFAFEVTMQNHGGYSKEYTDLFPDIRLTGYSGKETTNTEATEKYLTLVQKTDAAFKELTEYFATQDEPTVILMFGDHQPSDYICNPILRLMGQDSSIRETSVDELRKGYVVPYILWSNYDLEKEEDNAISANYLSGYLLDKIGLPLSGYQTWLLGLREEYPVITANFYADGTADDLTFHKWEELPSDTKVHDYNILQYNNLTDWKHRLTNFFD</sequence>
<keyword evidence="4 7" id="KW-0812">Transmembrane</keyword>
<feature type="transmembrane region" description="Helical" evidence="7">
    <location>
        <begin position="12"/>
        <end position="30"/>
    </location>
</feature>
<feature type="transmembrane region" description="Helical" evidence="7">
    <location>
        <begin position="68"/>
        <end position="89"/>
    </location>
</feature>
<proteinExistence type="predicted"/>
<dbReference type="Gene3D" id="3.40.720.10">
    <property type="entry name" value="Alkaline Phosphatase, subunit A"/>
    <property type="match status" value="1"/>
</dbReference>
<evidence type="ECO:0000256" key="7">
    <source>
        <dbReference type="SAM" id="Phobius"/>
    </source>
</evidence>
<evidence type="ECO:0000313" key="10">
    <source>
        <dbReference type="Proteomes" id="UP001197875"/>
    </source>
</evidence>
<evidence type="ECO:0000256" key="6">
    <source>
        <dbReference type="ARBA" id="ARBA00023136"/>
    </source>
</evidence>
<dbReference type="SUPFAM" id="SSF53649">
    <property type="entry name" value="Alkaline phosphatase-like"/>
    <property type="match status" value="1"/>
</dbReference>
<feature type="transmembrane region" description="Helical" evidence="7">
    <location>
        <begin position="199"/>
        <end position="217"/>
    </location>
</feature>
<evidence type="ECO:0000256" key="3">
    <source>
        <dbReference type="ARBA" id="ARBA00022475"/>
    </source>
</evidence>
<dbReference type="CDD" id="cd16015">
    <property type="entry name" value="LTA_synthase"/>
    <property type="match status" value="1"/>
</dbReference>
<feature type="transmembrane region" description="Helical" evidence="7">
    <location>
        <begin position="36"/>
        <end position="56"/>
    </location>
</feature>
<name>A0AAE3DQQ8_9FIRM</name>
<organism evidence="9 10">
    <name type="scientific">Fusicatenibacter faecihominis</name>
    <dbReference type="NCBI Taxonomy" id="2881276"/>
    <lineage>
        <taxon>Bacteria</taxon>
        <taxon>Bacillati</taxon>
        <taxon>Bacillota</taxon>
        <taxon>Clostridia</taxon>
        <taxon>Lachnospirales</taxon>
        <taxon>Lachnospiraceae</taxon>
        <taxon>Fusicatenibacter</taxon>
    </lineage>
</organism>
<keyword evidence="5 7" id="KW-1133">Transmembrane helix</keyword>
<dbReference type="PANTHER" id="PTHR47371:SF3">
    <property type="entry name" value="PHOSPHOGLYCEROL TRANSFERASE I"/>
    <property type="match status" value="1"/>
</dbReference>
<accession>A0AAE3DQQ8</accession>